<dbReference type="PATRIC" id="fig|1423730.4.peg.1391"/>
<keyword evidence="1" id="KW-0472">Membrane</keyword>
<evidence type="ECO:0000313" key="2">
    <source>
        <dbReference type="EMBL" id="KRN24148.1"/>
    </source>
</evidence>
<name>A0A0R2FIH0_9LACO</name>
<dbReference type="Proteomes" id="UP000050865">
    <property type="component" value="Unassembled WGS sequence"/>
</dbReference>
<dbReference type="InterPro" id="IPR043993">
    <property type="entry name" value="T4SS_pilin"/>
</dbReference>
<gene>
    <name evidence="2" type="ORF">FC75_GL001326</name>
</gene>
<protein>
    <submittedName>
        <fullName evidence="2">Uncharacterized protein</fullName>
    </submittedName>
</protein>
<comment type="caution">
    <text evidence="2">The sequence shown here is derived from an EMBL/GenBank/DDBJ whole genome shotgun (WGS) entry which is preliminary data.</text>
</comment>
<dbReference type="AlphaFoldDB" id="A0A0R2FIH0"/>
<dbReference type="STRING" id="1423730.FC75_GL001326"/>
<keyword evidence="1" id="KW-1133">Transmembrane helix</keyword>
<evidence type="ECO:0000313" key="3">
    <source>
        <dbReference type="Proteomes" id="UP000050865"/>
    </source>
</evidence>
<evidence type="ECO:0000256" key="1">
    <source>
        <dbReference type="SAM" id="Phobius"/>
    </source>
</evidence>
<proteinExistence type="predicted"/>
<dbReference type="Pfam" id="PF18895">
    <property type="entry name" value="T4SS_pilin"/>
    <property type="match status" value="1"/>
</dbReference>
<organism evidence="2 3">
    <name type="scientific">Lacticaseibacillus camelliae DSM 22697 = JCM 13995</name>
    <dbReference type="NCBI Taxonomy" id="1423730"/>
    <lineage>
        <taxon>Bacteria</taxon>
        <taxon>Bacillati</taxon>
        <taxon>Bacillota</taxon>
        <taxon>Bacilli</taxon>
        <taxon>Lactobacillales</taxon>
        <taxon>Lactobacillaceae</taxon>
        <taxon>Lacticaseibacillus</taxon>
    </lineage>
</organism>
<sequence length="74" mass="8018">MKMDKILQALQFFVTAIGTVSGAYAAVKLGLYGLAHMTKNRQKIEEARDGMTNTAIGLFIALSATAIVTWLKTI</sequence>
<keyword evidence="1" id="KW-0812">Transmembrane</keyword>
<keyword evidence="3" id="KW-1185">Reference proteome</keyword>
<accession>A0A0R2FIH0</accession>
<feature type="transmembrane region" description="Helical" evidence="1">
    <location>
        <begin position="51"/>
        <end position="71"/>
    </location>
</feature>
<dbReference type="EMBL" id="AYZJ01000024">
    <property type="protein sequence ID" value="KRN24148.1"/>
    <property type="molecule type" value="Genomic_DNA"/>
</dbReference>
<reference evidence="2 3" key="1">
    <citation type="journal article" date="2015" name="Genome Announc.">
        <title>Expanding the biotechnology potential of lactobacilli through comparative genomics of 213 strains and associated genera.</title>
        <authorList>
            <person name="Sun Z."/>
            <person name="Harris H.M."/>
            <person name="McCann A."/>
            <person name="Guo C."/>
            <person name="Argimon S."/>
            <person name="Zhang W."/>
            <person name="Yang X."/>
            <person name="Jeffery I.B."/>
            <person name="Cooney J.C."/>
            <person name="Kagawa T.F."/>
            <person name="Liu W."/>
            <person name="Song Y."/>
            <person name="Salvetti E."/>
            <person name="Wrobel A."/>
            <person name="Rasinkangas P."/>
            <person name="Parkhill J."/>
            <person name="Rea M.C."/>
            <person name="O'Sullivan O."/>
            <person name="Ritari J."/>
            <person name="Douillard F.P."/>
            <person name="Paul Ross R."/>
            <person name="Yang R."/>
            <person name="Briner A.E."/>
            <person name="Felis G.E."/>
            <person name="de Vos W.M."/>
            <person name="Barrangou R."/>
            <person name="Klaenhammer T.R."/>
            <person name="Caufield P.W."/>
            <person name="Cui Y."/>
            <person name="Zhang H."/>
            <person name="O'Toole P.W."/>
        </authorList>
    </citation>
    <scope>NUCLEOTIDE SEQUENCE [LARGE SCALE GENOMIC DNA]</scope>
    <source>
        <strain evidence="2 3">DSM 22697</strain>
    </source>
</reference>